<keyword evidence="4" id="KW-1185">Reference proteome</keyword>
<dbReference type="InterPro" id="IPR001810">
    <property type="entry name" value="F-box_dom"/>
</dbReference>
<feature type="domain" description="F-box" evidence="2">
    <location>
        <begin position="32"/>
        <end position="73"/>
    </location>
</feature>
<dbReference type="CDD" id="cd09917">
    <property type="entry name" value="F-box_SF"/>
    <property type="match status" value="1"/>
</dbReference>
<dbReference type="SUPFAM" id="SSF81383">
    <property type="entry name" value="F-box domain"/>
    <property type="match status" value="1"/>
</dbReference>
<evidence type="ECO:0000313" key="4">
    <source>
        <dbReference type="Proteomes" id="UP001151699"/>
    </source>
</evidence>
<reference evidence="3" key="1">
    <citation type="submission" date="2022-07" db="EMBL/GenBank/DDBJ databases">
        <authorList>
            <person name="Trinca V."/>
            <person name="Uliana J.V.C."/>
            <person name="Torres T.T."/>
            <person name="Ward R.J."/>
            <person name="Monesi N."/>
        </authorList>
    </citation>
    <scope>NUCLEOTIDE SEQUENCE</scope>
    <source>
        <strain evidence="3">HSMRA1968</strain>
        <tissue evidence="3">Whole embryos</tissue>
    </source>
</reference>
<feature type="region of interest" description="Disordered" evidence="1">
    <location>
        <begin position="1"/>
        <end position="22"/>
    </location>
</feature>
<gene>
    <name evidence="3" type="ORF">Bhyg_03765</name>
</gene>
<proteinExistence type="predicted"/>
<name>A0A9Q0S9R0_9DIPT</name>
<accession>A0A9Q0S9R0</accession>
<feature type="non-terminal residue" evidence="3">
    <location>
        <position position="269"/>
    </location>
</feature>
<dbReference type="OrthoDB" id="429520at2759"/>
<evidence type="ECO:0000259" key="2">
    <source>
        <dbReference type="SMART" id="SM00256"/>
    </source>
</evidence>
<dbReference type="Gene3D" id="3.80.10.10">
    <property type="entry name" value="Ribonuclease Inhibitor"/>
    <property type="match status" value="1"/>
</dbReference>
<dbReference type="InterPro" id="IPR032675">
    <property type="entry name" value="LRR_dom_sf"/>
</dbReference>
<sequence>MRENSLMLPLKQNPAGSMSDKERVSEMESPILSEDALLHIFGYLDGKSLKNSALVCKLWNNVISESSAIMKNFTLTLDDESKWISRFHEIMSLTRRFQSIRITLHSSKQPYYLEKWTENAINLLMRVAVRHGPYIRKLVLTNAEIKNSCDFSSILSSMPLLNEVVLNRVKVDEVDDFTGGNEALLSKLNKLRISTCDWDIFKFFISTPIRELQVSNRFASVDIQQREYYMPFLESSQRLESIELNLMSYAKTFSISLDGAICLKLKRLK</sequence>
<comment type="caution">
    <text evidence="3">The sequence shown here is derived from an EMBL/GenBank/DDBJ whole genome shotgun (WGS) entry which is preliminary data.</text>
</comment>
<dbReference type="SMART" id="SM00256">
    <property type="entry name" value="FBOX"/>
    <property type="match status" value="1"/>
</dbReference>
<dbReference type="AlphaFoldDB" id="A0A9Q0S9R0"/>
<dbReference type="InterPro" id="IPR036047">
    <property type="entry name" value="F-box-like_dom_sf"/>
</dbReference>
<evidence type="ECO:0000313" key="3">
    <source>
        <dbReference type="EMBL" id="KAJ6648535.1"/>
    </source>
</evidence>
<organism evidence="3 4">
    <name type="scientific">Pseudolycoriella hygida</name>
    <dbReference type="NCBI Taxonomy" id="35572"/>
    <lineage>
        <taxon>Eukaryota</taxon>
        <taxon>Metazoa</taxon>
        <taxon>Ecdysozoa</taxon>
        <taxon>Arthropoda</taxon>
        <taxon>Hexapoda</taxon>
        <taxon>Insecta</taxon>
        <taxon>Pterygota</taxon>
        <taxon>Neoptera</taxon>
        <taxon>Endopterygota</taxon>
        <taxon>Diptera</taxon>
        <taxon>Nematocera</taxon>
        <taxon>Sciaroidea</taxon>
        <taxon>Sciaridae</taxon>
        <taxon>Pseudolycoriella</taxon>
    </lineage>
</organism>
<dbReference type="EMBL" id="WJQU01000001">
    <property type="protein sequence ID" value="KAJ6648535.1"/>
    <property type="molecule type" value="Genomic_DNA"/>
</dbReference>
<dbReference type="Pfam" id="PF12937">
    <property type="entry name" value="F-box-like"/>
    <property type="match status" value="1"/>
</dbReference>
<protein>
    <recommendedName>
        <fullName evidence="2">F-box domain-containing protein</fullName>
    </recommendedName>
</protein>
<evidence type="ECO:0000256" key="1">
    <source>
        <dbReference type="SAM" id="MobiDB-lite"/>
    </source>
</evidence>
<dbReference type="Proteomes" id="UP001151699">
    <property type="component" value="Chromosome A"/>
</dbReference>